<feature type="compositionally biased region" description="Basic and acidic residues" evidence="1">
    <location>
        <begin position="833"/>
        <end position="842"/>
    </location>
</feature>
<feature type="compositionally biased region" description="Low complexity" evidence="1">
    <location>
        <begin position="339"/>
        <end position="358"/>
    </location>
</feature>
<feature type="compositionally biased region" description="Basic and acidic residues" evidence="1">
    <location>
        <begin position="749"/>
        <end position="771"/>
    </location>
</feature>
<keyword evidence="3" id="KW-1185">Reference proteome</keyword>
<gene>
    <name evidence="2" type="ORF">WMY93_002678</name>
</gene>
<feature type="compositionally biased region" description="Low complexity" evidence="1">
    <location>
        <begin position="797"/>
        <end position="809"/>
    </location>
</feature>
<proteinExistence type="predicted"/>
<feature type="compositionally biased region" description="Low complexity" evidence="1">
    <location>
        <begin position="817"/>
        <end position="831"/>
    </location>
</feature>
<feature type="compositionally biased region" description="Low complexity" evidence="1">
    <location>
        <begin position="772"/>
        <end position="787"/>
    </location>
</feature>
<feature type="compositionally biased region" description="Basic and acidic residues" evidence="1">
    <location>
        <begin position="629"/>
        <end position="648"/>
    </location>
</feature>
<feature type="compositionally biased region" description="Polar residues" evidence="1">
    <location>
        <begin position="737"/>
        <end position="748"/>
    </location>
</feature>
<feature type="compositionally biased region" description="Polar residues" evidence="1">
    <location>
        <begin position="599"/>
        <end position="628"/>
    </location>
</feature>
<protein>
    <submittedName>
        <fullName evidence="2">Uncharacterized protein</fullName>
    </submittedName>
</protein>
<evidence type="ECO:0000313" key="2">
    <source>
        <dbReference type="EMBL" id="KAK7939352.1"/>
    </source>
</evidence>
<feature type="compositionally biased region" description="Polar residues" evidence="1">
    <location>
        <begin position="486"/>
        <end position="495"/>
    </location>
</feature>
<feature type="region of interest" description="Disordered" evidence="1">
    <location>
        <begin position="322"/>
        <end position="419"/>
    </location>
</feature>
<sequence length="875" mass="96792">MSTSPDEPVCPKFQPNIFDPSRCHDCLRQRHLHSGAGESTVIAPHEKSTLQARAENKIDISHKIENGTENYIGHSKGVLLTPIPSQGEEKDTSSKETSDSVVSSYCDVGGGQTGYKESSLCILSPDCALYICAGDDDRSTVSSRDHSDYQEFSSSISTEDEYLPVQHHSSHLAMTRLDPPPHRPNPRAWMDEARSRDAFSSHSSLKENKGKRESGYFSLGRASGAGTIRDKSPASPYRHIERGHPVFNLRNVEPKDAVPFRNPNLGVASERLIPEPAIEDEPIEIIPPDPYDLAVEVEAQVGPRSPSPTPFKIAESLASTVRKGTSSSYGRRSPPQINSYQSSRQASALQSRSASPSRGSFAFRRSESTTSLNRHNFDGGGRSKRTEITSKSSFQSASERRGDFGTMPRNFKSSASALKTQANTVSDFRNALRKSEGNVIVNGRVKPSRNSSPTRGDYNPRGQMSLRGMEANSSKSYVRNREVHASSPTQRSADNARNKRSASLPRRNHDTPNHSVLRKSESIWSLNGRGHPGRCGSPVREGYDIESQALIRDQISNYGVNEDEDERPCVSPLPKSLEMPSKSVLRKTDPENSIRGLESRSSSPGRRGFNSSSQLRRTNTSGSLYSQDNESRSSSRRQGFDSSHHLQRMDTGGSLYRRGESRNSSPARRNYDTSPHSLSRKAVGNTSDRNINRSTSPYRRSDDPPEPRPLRAAEGIVRSHSPPQRGLRDPPGYSVLRNATNGDLSLSSQRKEKETKSETNHSSRSWRESAHANHSSISRASSPSRQSTTGNRGSMKSQSSRAWSPSPSQVDLRRHTSSQSSMESSESGQLSVDSKRRNREEYAIMADLPKVKKVQQREGLSQPERTNIQLFKPAR</sequence>
<feature type="compositionally biased region" description="Basic and acidic residues" evidence="1">
    <location>
        <begin position="87"/>
        <end position="98"/>
    </location>
</feature>
<feature type="compositionally biased region" description="Polar residues" evidence="1">
    <location>
        <begin position="662"/>
        <end position="677"/>
    </location>
</feature>
<feature type="region of interest" description="Disordered" evidence="1">
    <location>
        <begin position="439"/>
        <end position="540"/>
    </location>
</feature>
<evidence type="ECO:0000313" key="3">
    <source>
        <dbReference type="Proteomes" id="UP001460270"/>
    </source>
</evidence>
<feature type="compositionally biased region" description="Polar residues" evidence="1">
    <location>
        <begin position="322"/>
        <end position="338"/>
    </location>
</feature>
<dbReference type="EMBL" id="JBBPFD010000002">
    <property type="protein sequence ID" value="KAK7939352.1"/>
    <property type="molecule type" value="Genomic_DNA"/>
</dbReference>
<feature type="region of interest" description="Disordered" evidence="1">
    <location>
        <begin position="78"/>
        <end position="101"/>
    </location>
</feature>
<feature type="compositionally biased region" description="Basic and acidic residues" evidence="1">
    <location>
        <begin position="194"/>
        <end position="214"/>
    </location>
</feature>
<organism evidence="2 3">
    <name type="scientific">Mugilogobius chulae</name>
    <name type="common">yellowstripe goby</name>
    <dbReference type="NCBI Taxonomy" id="88201"/>
    <lineage>
        <taxon>Eukaryota</taxon>
        <taxon>Metazoa</taxon>
        <taxon>Chordata</taxon>
        <taxon>Craniata</taxon>
        <taxon>Vertebrata</taxon>
        <taxon>Euteleostomi</taxon>
        <taxon>Actinopterygii</taxon>
        <taxon>Neopterygii</taxon>
        <taxon>Teleostei</taxon>
        <taxon>Neoteleostei</taxon>
        <taxon>Acanthomorphata</taxon>
        <taxon>Gobiaria</taxon>
        <taxon>Gobiiformes</taxon>
        <taxon>Gobioidei</taxon>
        <taxon>Gobiidae</taxon>
        <taxon>Gobionellinae</taxon>
        <taxon>Mugilogobius</taxon>
    </lineage>
</organism>
<reference evidence="3" key="1">
    <citation type="submission" date="2024-04" db="EMBL/GenBank/DDBJ databases">
        <title>Salinicola lusitanus LLJ914,a marine bacterium isolated from the Okinawa Trough.</title>
        <authorList>
            <person name="Li J."/>
        </authorList>
    </citation>
    <scope>NUCLEOTIDE SEQUENCE [LARGE SCALE GENOMIC DNA]</scope>
</reference>
<feature type="region of interest" description="Disordered" evidence="1">
    <location>
        <begin position="556"/>
        <end position="875"/>
    </location>
</feature>
<accession>A0AAW0Q4C7</accession>
<feature type="compositionally biased region" description="Basic and acidic residues" evidence="1">
    <location>
        <begin position="699"/>
        <end position="711"/>
    </location>
</feature>
<comment type="caution">
    <text evidence="2">The sequence shown here is derived from an EMBL/GenBank/DDBJ whole genome shotgun (WGS) entry which is preliminary data.</text>
</comment>
<name>A0AAW0Q4C7_9GOBI</name>
<dbReference type="AlphaFoldDB" id="A0AAW0Q4C7"/>
<feature type="compositionally biased region" description="Polar residues" evidence="1">
    <location>
        <begin position="684"/>
        <end position="698"/>
    </location>
</feature>
<evidence type="ECO:0000256" key="1">
    <source>
        <dbReference type="SAM" id="MobiDB-lite"/>
    </source>
</evidence>
<dbReference type="Proteomes" id="UP001460270">
    <property type="component" value="Unassembled WGS sequence"/>
</dbReference>
<feature type="region of interest" description="Disordered" evidence="1">
    <location>
        <begin position="194"/>
        <end position="218"/>
    </location>
</feature>